<proteinExistence type="predicted"/>
<evidence type="ECO:0000256" key="1">
    <source>
        <dbReference type="SAM" id="Phobius"/>
    </source>
</evidence>
<sequence>MTTPDASHNRKSALRIAFAGLIALAAAMGIGRFAFTPLLPMMLHDQTIDLNSGGWLATSNYLGYFIGAMLCAFWRGLPPTRTIRAGLIATVLLTLGMGLLHAQAIWLALRLLSGIASALVFVYSSGWCLQRLAQLQLPALGGIIYCGPGIGIMLTGLSSSGMVSNGWHADTGWIAFGLLAAVLTAAVWSTFSGNLDLRAGNTTQAGTESAEPAAISQEVRWQVLAYGMAGFGYIITATFLPVIARQALPPGSAWPDFFWPLFGLCVALGALGATRIPVHFDQRLLLAISYVMQAIGVVSSAIFPNEVGFALGSILLGLPFTAITLFAMREARRLRSHYAAGLMGLMTASYGIGQIAGPPLATRLVHATGSFTPSLSIAALALLAGAALYVWLSLRSRPDQTTTAT</sequence>
<keyword evidence="1" id="KW-0472">Membrane</keyword>
<keyword evidence="3" id="KW-1185">Reference proteome</keyword>
<evidence type="ECO:0000313" key="3">
    <source>
        <dbReference type="Proteomes" id="UP001629214"/>
    </source>
</evidence>
<dbReference type="Pfam" id="PF06779">
    <property type="entry name" value="MFS_4"/>
    <property type="match status" value="1"/>
</dbReference>
<gene>
    <name evidence="2" type="ORF">PQR63_20295</name>
</gene>
<reference evidence="2 3" key="1">
    <citation type="journal article" date="2024" name="Chem. Sci.">
        <title>Discovery of megapolipeptins by genome mining of a Burkholderiales bacteria collection.</title>
        <authorList>
            <person name="Paulo B.S."/>
            <person name="Recchia M.J.J."/>
            <person name="Lee S."/>
            <person name="Fergusson C.H."/>
            <person name="Romanowski S.B."/>
            <person name="Hernandez A."/>
            <person name="Krull N."/>
            <person name="Liu D.Y."/>
            <person name="Cavanagh H."/>
            <person name="Bos A."/>
            <person name="Gray C.A."/>
            <person name="Murphy B.T."/>
            <person name="Linington R.G."/>
            <person name="Eustaquio A.S."/>
        </authorList>
    </citation>
    <scope>NUCLEOTIDE SEQUENCE [LARGE SCALE GENOMIC DNA]</scope>
    <source>
        <strain evidence="2 3">RL21-008-BIB-B</strain>
    </source>
</reference>
<protein>
    <submittedName>
        <fullName evidence="2">YbfB/YjiJ family MFS transporter</fullName>
    </submittedName>
</protein>
<feature type="transmembrane region" description="Helical" evidence="1">
    <location>
        <begin position="12"/>
        <end position="35"/>
    </location>
</feature>
<feature type="transmembrane region" description="Helical" evidence="1">
    <location>
        <begin position="257"/>
        <end position="277"/>
    </location>
</feature>
<organism evidence="2 3">
    <name type="scientific">Herbaspirillum rhizosphaerae</name>
    <dbReference type="NCBI Taxonomy" id="346179"/>
    <lineage>
        <taxon>Bacteria</taxon>
        <taxon>Pseudomonadati</taxon>
        <taxon>Pseudomonadota</taxon>
        <taxon>Betaproteobacteria</taxon>
        <taxon>Burkholderiales</taxon>
        <taxon>Oxalobacteraceae</taxon>
        <taxon>Herbaspirillum</taxon>
    </lineage>
</organism>
<feature type="transmembrane region" description="Helical" evidence="1">
    <location>
        <begin position="137"/>
        <end position="159"/>
    </location>
</feature>
<dbReference type="EMBL" id="JAQQFR010000015">
    <property type="protein sequence ID" value="MFL9880749.1"/>
    <property type="molecule type" value="Genomic_DNA"/>
</dbReference>
<feature type="transmembrane region" description="Helical" evidence="1">
    <location>
        <begin position="309"/>
        <end position="328"/>
    </location>
</feature>
<keyword evidence="1" id="KW-1133">Transmembrane helix</keyword>
<feature type="transmembrane region" description="Helical" evidence="1">
    <location>
        <begin position="86"/>
        <end position="105"/>
    </location>
</feature>
<feature type="transmembrane region" description="Helical" evidence="1">
    <location>
        <begin position="284"/>
        <end position="303"/>
    </location>
</feature>
<dbReference type="SUPFAM" id="SSF103473">
    <property type="entry name" value="MFS general substrate transporter"/>
    <property type="match status" value="1"/>
</dbReference>
<dbReference type="PANTHER" id="PTHR23537">
    <property type="match status" value="1"/>
</dbReference>
<feature type="transmembrane region" description="Helical" evidence="1">
    <location>
        <begin position="55"/>
        <end position="74"/>
    </location>
</feature>
<comment type="caution">
    <text evidence="2">The sequence shown here is derived from an EMBL/GenBank/DDBJ whole genome shotgun (WGS) entry which is preliminary data.</text>
</comment>
<dbReference type="RefSeq" id="WP_408169759.1">
    <property type="nucleotide sequence ID" value="NZ_JAQQFR010000015.1"/>
</dbReference>
<accession>A0ABW8ZC66</accession>
<feature type="transmembrane region" description="Helical" evidence="1">
    <location>
        <begin position="340"/>
        <end position="361"/>
    </location>
</feature>
<dbReference type="Proteomes" id="UP001629214">
    <property type="component" value="Unassembled WGS sequence"/>
</dbReference>
<dbReference type="CDD" id="cd06180">
    <property type="entry name" value="MFS_YjiJ"/>
    <property type="match status" value="1"/>
</dbReference>
<dbReference type="InterPro" id="IPR036259">
    <property type="entry name" value="MFS_trans_sf"/>
</dbReference>
<evidence type="ECO:0000313" key="2">
    <source>
        <dbReference type="EMBL" id="MFL9880749.1"/>
    </source>
</evidence>
<dbReference type="PANTHER" id="PTHR23537:SF1">
    <property type="entry name" value="SUGAR TRANSPORTER"/>
    <property type="match status" value="1"/>
</dbReference>
<name>A0ABW8ZC66_9BURK</name>
<feature type="transmembrane region" description="Helical" evidence="1">
    <location>
        <begin position="111"/>
        <end position="130"/>
    </location>
</feature>
<feature type="transmembrane region" description="Helical" evidence="1">
    <location>
        <begin position="223"/>
        <end position="245"/>
    </location>
</feature>
<dbReference type="InterPro" id="IPR010645">
    <property type="entry name" value="MFS_4"/>
</dbReference>
<feature type="transmembrane region" description="Helical" evidence="1">
    <location>
        <begin position="373"/>
        <end position="392"/>
    </location>
</feature>
<keyword evidence="1" id="KW-0812">Transmembrane</keyword>
<dbReference type="Gene3D" id="1.20.1250.20">
    <property type="entry name" value="MFS general substrate transporter like domains"/>
    <property type="match status" value="2"/>
</dbReference>
<feature type="transmembrane region" description="Helical" evidence="1">
    <location>
        <begin position="171"/>
        <end position="191"/>
    </location>
</feature>